<gene>
    <name evidence="1" type="ORF">PAXRUDRAFT_29492</name>
</gene>
<reference evidence="2" key="2">
    <citation type="submission" date="2015-01" db="EMBL/GenBank/DDBJ databases">
        <title>Evolutionary Origins and Diversification of the Mycorrhizal Mutualists.</title>
        <authorList>
            <consortium name="DOE Joint Genome Institute"/>
            <consortium name="Mycorrhizal Genomics Consortium"/>
            <person name="Kohler A."/>
            <person name="Kuo A."/>
            <person name="Nagy L.G."/>
            <person name="Floudas D."/>
            <person name="Copeland A."/>
            <person name="Barry K.W."/>
            <person name="Cichocki N."/>
            <person name="Veneault-Fourrey C."/>
            <person name="LaButti K."/>
            <person name="Lindquist E.A."/>
            <person name="Lipzen A."/>
            <person name="Lundell T."/>
            <person name="Morin E."/>
            <person name="Murat C."/>
            <person name="Riley R."/>
            <person name="Ohm R."/>
            <person name="Sun H."/>
            <person name="Tunlid A."/>
            <person name="Henrissat B."/>
            <person name="Grigoriev I.V."/>
            <person name="Hibbett D.S."/>
            <person name="Martin F."/>
        </authorList>
    </citation>
    <scope>NUCLEOTIDE SEQUENCE [LARGE SCALE GENOMIC DNA]</scope>
    <source>
        <strain evidence="2">Ve08.2h10</strain>
    </source>
</reference>
<sequence>MRQLLRKLPQSNSIGGLCWNYTHLINSMLHKYQSALNIVDALKTGKIHLAKEVTIVSAHVFREDGAQDSIGPIFSFATDGDATCHKDGHNIFLKTPIPFTSPLYGTLSNLPGLNMLTGDHLVTINFDFKHIFKHK</sequence>
<dbReference type="OrthoDB" id="3048541at2759"/>
<dbReference type="HOGENOM" id="CLU_051549_0_0_1"/>
<accession>A0A0D0DPA8</accession>
<keyword evidence="2" id="KW-1185">Reference proteome</keyword>
<proteinExistence type="predicted"/>
<organism evidence="1 2">
    <name type="scientific">Paxillus rubicundulus Ve08.2h10</name>
    <dbReference type="NCBI Taxonomy" id="930991"/>
    <lineage>
        <taxon>Eukaryota</taxon>
        <taxon>Fungi</taxon>
        <taxon>Dikarya</taxon>
        <taxon>Basidiomycota</taxon>
        <taxon>Agaricomycotina</taxon>
        <taxon>Agaricomycetes</taxon>
        <taxon>Agaricomycetidae</taxon>
        <taxon>Boletales</taxon>
        <taxon>Paxilineae</taxon>
        <taxon>Paxillaceae</taxon>
        <taxon>Paxillus</taxon>
    </lineage>
</organism>
<evidence type="ECO:0000313" key="2">
    <source>
        <dbReference type="Proteomes" id="UP000054538"/>
    </source>
</evidence>
<name>A0A0D0DPA8_9AGAM</name>
<dbReference type="Proteomes" id="UP000054538">
    <property type="component" value="Unassembled WGS sequence"/>
</dbReference>
<dbReference type="AlphaFoldDB" id="A0A0D0DPA8"/>
<protein>
    <submittedName>
        <fullName evidence="1">Uncharacterized protein</fullName>
    </submittedName>
</protein>
<dbReference type="InParanoid" id="A0A0D0DPA8"/>
<reference evidence="1 2" key="1">
    <citation type="submission" date="2014-04" db="EMBL/GenBank/DDBJ databases">
        <authorList>
            <consortium name="DOE Joint Genome Institute"/>
            <person name="Kuo A."/>
            <person name="Kohler A."/>
            <person name="Jargeat P."/>
            <person name="Nagy L.G."/>
            <person name="Floudas D."/>
            <person name="Copeland A."/>
            <person name="Barry K.W."/>
            <person name="Cichocki N."/>
            <person name="Veneault-Fourrey C."/>
            <person name="LaButti K."/>
            <person name="Lindquist E.A."/>
            <person name="Lipzen A."/>
            <person name="Lundell T."/>
            <person name="Morin E."/>
            <person name="Murat C."/>
            <person name="Sun H."/>
            <person name="Tunlid A."/>
            <person name="Henrissat B."/>
            <person name="Grigoriev I.V."/>
            <person name="Hibbett D.S."/>
            <person name="Martin F."/>
            <person name="Nordberg H.P."/>
            <person name="Cantor M.N."/>
            <person name="Hua S.X."/>
        </authorList>
    </citation>
    <scope>NUCLEOTIDE SEQUENCE [LARGE SCALE GENOMIC DNA]</scope>
    <source>
        <strain evidence="1 2">Ve08.2h10</strain>
    </source>
</reference>
<dbReference type="EMBL" id="KN824825">
    <property type="protein sequence ID" value="KIL00868.1"/>
    <property type="molecule type" value="Genomic_DNA"/>
</dbReference>
<evidence type="ECO:0000313" key="1">
    <source>
        <dbReference type="EMBL" id="KIL00868.1"/>
    </source>
</evidence>